<evidence type="ECO:0000313" key="1">
    <source>
        <dbReference type="EMBL" id="KAK4357679.1"/>
    </source>
</evidence>
<protein>
    <submittedName>
        <fullName evidence="1">Uncharacterized protein</fullName>
    </submittedName>
</protein>
<dbReference type="AlphaFoldDB" id="A0AAE1RUV8"/>
<proteinExistence type="predicted"/>
<dbReference type="EMBL" id="JAVYJV010000012">
    <property type="protein sequence ID" value="KAK4357679.1"/>
    <property type="molecule type" value="Genomic_DNA"/>
</dbReference>
<keyword evidence="2" id="KW-1185">Reference proteome</keyword>
<gene>
    <name evidence="1" type="ORF">RND71_023289</name>
</gene>
<accession>A0AAE1RUV8</accession>
<sequence>MVPLLFLTFLETRLRLICSFKTKRYHPLINSANSPLNFYLANFFLRRRRQSRVIGDFTWRWRSTHNKEEVTGKVL</sequence>
<reference evidence="1" key="1">
    <citation type="submission" date="2023-12" db="EMBL/GenBank/DDBJ databases">
        <title>Genome assembly of Anisodus tanguticus.</title>
        <authorList>
            <person name="Wang Y.-J."/>
        </authorList>
    </citation>
    <scope>NUCLEOTIDE SEQUENCE</scope>
    <source>
        <strain evidence="1">KB-2021</strain>
        <tissue evidence="1">Leaf</tissue>
    </source>
</reference>
<name>A0AAE1RUV8_9SOLA</name>
<organism evidence="1 2">
    <name type="scientific">Anisodus tanguticus</name>
    <dbReference type="NCBI Taxonomy" id="243964"/>
    <lineage>
        <taxon>Eukaryota</taxon>
        <taxon>Viridiplantae</taxon>
        <taxon>Streptophyta</taxon>
        <taxon>Embryophyta</taxon>
        <taxon>Tracheophyta</taxon>
        <taxon>Spermatophyta</taxon>
        <taxon>Magnoliopsida</taxon>
        <taxon>eudicotyledons</taxon>
        <taxon>Gunneridae</taxon>
        <taxon>Pentapetalae</taxon>
        <taxon>asterids</taxon>
        <taxon>lamiids</taxon>
        <taxon>Solanales</taxon>
        <taxon>Solanaceae</taxon>
        <taxon>Solanoideae</taxon>
        <taxon>Hyoscyameae</taxon>
        <taxon>Anisodus</taxon>
    </lineage>
</organism>
<dbReference type="Proteomes" id="UP001291623">
    <property type="component" value="Unassembled WGS sequence"/>
</dbReference>
<comment type="caution">
    <text evidence="1">The sequence shown here is derived from an EMBL/GenBank/DDBJ whole genome shotgun (WGS) entry which is preliminary data.</text>
</comment>
<evidence type="ECO:0000313" key="2">
    <source>
        <dbReference type="Proteomes" id="UP001291623"/>
    </source>
</evidence>